<organism evidence="2 3">
    <name type="scientific">Gregarina niphandrodes</name>
    <name type="common">Septate eugregarine</name>
    <dbReference type="NCBI Taxonomy" id="110365"/>
    <lineage>
        <taxon>Eukaryota</taxon>
        <taxon>Sar</taxon>
        <taxon>Alveolata</taxon>
        <taxon>Apicomplexa</taxon>
        <taxon>Conoidasida</taxon>
        <taxon>Gregarinasina</taxon>
        <taxon>Eugregarinorida</taxon>
        <taxon>Gregarinidae</taxon>
        <taxon>Gregarina</taxon>
    </lineage>
</organism>
<evidence type="ECO:0000313" key="2">
    <source>
        <dbReference type="EMBL" id="EZG61141.1"/>
    </source>
</evidence>
<proteinExistence type="predicted"/>
<evidence type="ECO:0000313" key="3">
    <source>
        <dbReference type="Proteomes" id="UP000019763"/>
    </source>
</evidence>
<feature type="region of interest" description="Disordered" evidence="1">
    <location>
        <begin position="573"/>
        <end position="597"/>
    </location>
</feature>
<feature type="compositionally biased region" description="Basic and acidic residues" evidence="1">
    <location>
        <begin position="498"/>
        <end position="514"/>
    </location>
</feature>
<accession>A0A023B5L8</accession>
<dbReference type="AlphaFoldDB" id="A0A023B5L8"/>
<name>A0A023B5L8_GRENI</name>
<dbReference type="GeneID" id="22913208"/>
<gene>
    <name evidence="2" type="ORF">GNI_089440</name>
</gene>
<dbReference type="EMBL" id="AFNH02000669">
    <property type="protein sequence ID" value="EZG61141.1"/>
    <property type="molecule type" value="Genomic_DNA"/>
</dbReference>
<keyword evidence="3" id="KW-1185">Reference proteome</keyword>
<feature type="region of interest" description="Disordered" evidence="1">
    <location>
        <begin position="498"/>
        <end position="544"/>
    </location>
</feature>
<feature type="compositionally biased region" description="Basic and acidic residues" evidence="1">
    <location>
        <begin position="584"/>
        <end position="595"/>
    </location>
</feature>
<dbReference type="RefSeq" id="XP_011130794.1">
    <property type="nucleotide sequence ID" value="XM_011132492.1"/>
</dbReference>
<reference evidence="2" key="1">
    <citation type="submission" date="2013-12" db="EMBL/GenBank/DDBJ databases">
        <authorList>
            <person name="Omoto C.K."/>
            <person name="Sibley D."/>
            <person name="Venepally P."/>
            <person name="Hadjithomas M."/>
            <person name="Karamycheva S."/>
            <person name="Brunk B."/>
            <person name="Roos D."/>
            <person name="Caler E."/>
            <person name="Lorenzi H."/>
        </authorList>
    </citation>
    <scope>NUCLEOTIDE SEQUENCE</scope>
</reference>
<comment type="caution">
    <text evidence="2">The sequence shown here is derived from an EMBL/GenBank/DDBJ whole genome shotgun (WGS) entry which is preliminary data.</text>
</comment>
<protein>
    <submittedName>
        <fullName evidence="2">Uncharacterized protein</fullName>
    </submittedName>
</protein>
<dbReference type="VEuPathDB" id="CryptoDB:GNI_089440"/>
<feature type="region of interest" description="Disordered" evidence="1">
    <location>
        <begin position="151"/>
        <end position="174"/>
    </location>
</feature>
<sequence>MKHSYAEQCRILVQNGGCLLKQAEWVEPEFERHKWTTVSLLVPITEEDGDLFLALEACAERLAGEYQWRHFLADEVGPLPDASVKPCCSSGSADDCGAMSTATSSTLTSQNEVPAQMASVPDEIDTIPAEIATIPDEWDKISDEVDNIFDEEEEEEDTISNGEHTISDEEKSGSPPRLFRCLCWSVALFMDCRMLHRIMYQMINGPYDPLDTRYAPNPFINQTESSGCREPIWHQNMPTVGLDHRCLDPVVEFRQLDSYSVDGMQTTSGSNRWPDTDDSWLHKDDRWPETNSRPAVSDGHISRPWTCNPHLPVSLLDPESRQLAPVHSVCRIDWCQAGWWCRTEWTGLGDDELAVTAVLDVSEPLGDSETEEAEALDPPVAEGLRAADDDRRHVAGPLDEDLDIAGPPSLTGVPDPSGGPKSRSEPTSESEPGEVACRDLADPSVMEERSMVEEGSMIEEGYVAEDQVMGFEGPPEEYGEDQVEHAKEGMELIEYEGGIHEDNLREKSSHKNGLEGDELVGNETKSKGTDGLEDSDPAENAYDDWPVPQAILPLCVEDRIPIDPLYLLEDQGAVSKEASSEEASSEKAPSEKAPSEETWPLLGEALFQDPGEGPQQDMGPEMEGEGLGGYLEVATQTGQPQESDQREDSDEELNLGMADPLQAGDATQTGDVVELIHVAAPLAEVYGVDCCGEVEACSGEAGEGEEMAQEARPPEEIFAAEVVETPASCRGSDLSTCSGDWPREGLGWLESWLEGWVELARTAKGAGAQSSEPDLGALGVVASLLYVVAGAVWPSIGPLTFFS</sequence>
<evidence type="ECO:0000256" key="1">
    <source>
        <dbReference type="SAM" id="MobiDB-lite"/>
    </source>
</evidence>
<feature type="compositionally biased region" description="Basic and acidic residues" evidence="1">
    <location>
        <begin position="436"/>
        <end position="451"/>
    </location>
</feature>
<feature type="region of interest" description="Disordered" evidence="1">
    <location>
        <begin position="397"/>
        <end position="451"/>
    </location>
</feature>
<dbReference type="Proteomes" id="UP000019763">
    <property type="component" value="Unassembled WGS sequence"/>
</dbReference>